<dbReference type="OrthoDB" id="3479263at2"/>
<evidence type="ECO:0000313" key="3">
    <source>
        <dbReference type="Proteomes" id="UP000002357"/>
    </source>
</evidence>
<dbReference type="EMBL" id="CM000914">
    <property type="protein sequence ID" value="EFG04013.2"/>
    <property type="molecule type" value="Genomic_DNA"/>
</dbReference>
<evidence type="ECO:0000313" key="2">
    <source>
        <dbReference type="EMBL" id="EFG04013.2"/>
    </source>
</evidence>
<name>B5GRG3_STRCL</name>
<evidence type="ECO:0000256" key="1">
    <source>
        <dbReference type="SAM" id="SignalP"/>
    </source>
</evidence>
<accession>B5GRG3</accession>
<keyword evidence="1" id="KW-0732">Signal</keyword>
<reference evidence="2 3" key="1">
    <citation type="journal article" date="2010" name="Genome Biol. Evol.">
        <title>The sequence of a 1.8-mb bacterial linear plasmid reveals a rich evolutionary reservoir of secondary metabolic pathways.</title>
        <authorList>
            <person name="Medema M.H."/>
            <person name="Trefzer A."/>
            <person name="Kovalchuk A."/>
            <person name="van den Berg M."/>
            <person name="Mueller U."/>
            <person name="Heijne W."/>
            <person name="Wu L."/>
            <person name="Alam M.T."/>
            <person name="Ronning C.M."/>
            <person name="Nierman W.C."/>
            <person name="Bovenberg R.A.L."/>
            <person name="Breitling R."/>
            <person name="Takano E."/>
        </authorList>
    </citation>
    <scope>NUCLEOTIDE SEQUENCE [LARGE SCALE GENOMIC DNA]</scope>
    <source>
        <strain evidence="3">ATCC 27064 / DSM 738 / JCM 4710 / NBRC 13307 / NCIMB 12785 / NRRL 3585 / VKM Ac-602</strain>
        <plasmid evidence="2">pSCL4</plasmid>
    </source>
</reference>
<keyword evidence="3" id="KW-1185">Reference proteome</keyword>
<feature type="signal peptide" evidence="1">
    <location>
        <begin position="1"/>
        <end position="31"/>
    </location>
</feature>
<dbReference type="AlphaFoldDB" id="B5GRG3"/>
<dbReference type="Proteomes" id="UP000002357">
    <property type="component" value="Plasmid pSCL4"/>
</dbReference>
<protein>
    <recommendedName>
        <fullName evidence="4">Secreted protein</fullName>
    </recommendedName>
</protein>
<sequence length="140" mass="15044">MRLHRKASMALVATALATVLTGGLTAPVAQAAPSAGSQSAVPAAECGVRAQDRRLWCGNHADLPTRLRPYHESPIRGLLTSTFSWFDCWSYGGQHGGGNATWYHTTPDHGEPGWVPADWVFTHSSFDANPSAFGLRNCQP</sequence>
<feature type="chain" id="PRO_5010825005" description="Secreted protein" evidence="1">
    <location>
        <begin position="32"/>
        <end position="140"/>
    </location>
</feature>
<geneLocation type="plasmid" evidence="2 3">
    <name>pSCL4</name>
</geneLocation>
<gene>
    <name evidence="2" type="ORF">SCLAV_p0523</name>
</gene>
<evidence type="ECO:0008006" key="4">
    <source>
        <dbReference type="Google" id="ProtNLM"/>
    </source>
</evidence>
<proteinExistence type="predicted"/>
<keyword evidence="2" id="KW-0614">Plasmid</keyword>
<organism evidence="2 3">
    <name type="scientific">Streptomyces clavuligerus</name>
    <dbReference type="NCBI Taxonomy" id="1901"/>
    <lineage>
        <taxon>Bacteria</taxon>
        <taxon>Bacillati</taxon>
        <taxon>Actinomycetota</taxon>
        <taxon>Actinomycetes</taxon>
        <taxon>Kitasatosporales</taxon>
        <taxon>Streptomycetaceae</taxon>
        <taxon>Streptomyces</taxon>
    </lineage>
</organism>